<dbReference type="Proteomes" id="UP001165740">
    <property type="component" value="Chromosome 16"/>
</dbReference>
<organism evidence="2 3">
    <name type="scientific">Biomphalaria glabrata</name>
    <name type="common">Bloodfluke planorb</name>
    <name type="synonym">Freshwater snail</name>
    <dbReference type="NCBI Taxonomy" id="6526"/>
    <lineage>
        <taxon>Eukaryota</taxon>
        <taxon>Metazoa</taxon>
        <taxon>Spiralia</taxon>
        <taxon>Lophotrochozoa</taxon>
        <taxon>Mollusca</taxon>
        <taxon>Gastropoda</taxon>
        <taxon>Heterobranchia</taxon>
        <taxon>Euthyneura</taxon>
        <taxon>Panpulmonata</taxon>
        <taxon>Hygrophila</taxon>
        <taxon>Lymnaeoidea</taxon>
        <taxon>Planorbidae</taxon>
        <taxon>Biomphalaria</taxon>
    </lineage>
</organism>
<reference evidence="3" key="1">
    <citation type="submission" date="2025-08" db="UniProtKB">
        <authorList>
            <consortium name="RefSeq"/>
        </authorList>
    </citation>
    <scope>IDENTIFICATION</scope>
</reference>
<dbReference type="Pfam" id="PF20700">
    <property type="entry name" value="Mutator"/>
    <property type="match status" value="1"/>
</dbReference>
<feature type="domain" description="Mutator-like transposase" evidence="1">
    <location>
        <begin position="6"/>
        <end position="109"/>
    </location>
</feature>
<keyword evidence="2" id="KW-1185">Reference proteome</keyword>
<accession>A0A9W2Z4M9</accession>
<evidence type="ECO:0000313" key="3">
    <source>
        <dbReference type="RefSeq" id="XP_055869871.1"/>
    </source>
</evidence>
<proteinExistence type="predicted"/>
<gene>
    <name evidence="3" type="primary">LOC129923362</name>
</gene>
<dbReference type="GeneID" id="129923362"/>
<dbReference type="AlphaFoldDB" id="A0A9W2Z4M9"/>
<dbReference type="RefSeq" id="XP_055869871.1">
    <property type="nucleotide sequence ID" value="XM_056013896.1"/>
</dbReference>
<evidence type="ECO:0000259" key="1">
    <source>
        <dbReference type="Pfam" id="PF20700"/>
    </source>
</evidence>
<protein>
    <submittedName>
        <fullName evidence="3">Uncharacterized protein LOC129923362 isoform X1</fullName>
    </submittedName>
</protein>
<dbReference type="OrthoDB" id="6427993at2759"/>
<dbReference type="InterPro" id="IPR049012">
    <property type="entry name" value="Mutator_transp_dom"/>
</dbReference>
<evidence type="ECO:0000313" key="2">
    <source>
        <dbReference type="Proteomes" id="UP001165740"/>
    </source>
</evidence>
<sequence length="218" mass="24306">MVSFVRSIGRGHSALLNFCQHTNSPPPISETSYQFVMHTIGLASKKVAEESMEKAAREVKEKVGISNEEGITDCGVSIDGTWQRRGHSSHHGVVTAISIETGDAGVINSTIQRWNKTGVLVRMFVELGIYSRHYSEELSSQRKEEMFMVKDLGSNYTYTSKAYFERVVPTYELNVQAMSNKSIPFLFYPPSSPTPESVGALHMMSIVFLHSSLVFCLD</sequence>
<name>A0A9W2Z4M9_BIOGL</name>